<evidence type="ECO:0000313" key="1">
    <source>
        <dbReference type="EMBL" id="GFS24612.1"/>
    </source>
</evidence>
<dbReference type="Proteomes" id="UP000762676">
    <property type="component" value="Unassembled WGS sequence"/>
</dbReference>
<protein>
    <submittedName>
        <fullName evidence="1">Uncharacterized protein</fullName>
    </submittedName>
</protein>
<dbReference type="EMBL" id="BMAT01010349">
    <property type="protein sequence ID" value="GFS24612.1"/>
    <property type="molecule type" value="Genomic_DNA"/>
</dbReference>
<dbReference type="AlphaFoldDB" id="A0AAV4JUL7"/>
<sequence length="118" mass="13812">MARLYHQSQSLVLCRLHQHSIYGYQGWMKHVTRMGEFRTPRWLMYGELQAGNKNQSRPNLRWIDTVKANVQWLHIQLKILGTTTTDSLKWRVSATNPDNAQCQKITAHCCEEKKASRS</sequence>
<name>A0AAV4JUL7_9GAST</name>
<gene>
    <name evidence="1" type="ORF">ElyMa_005161500</name>
</gene>
<accession>A0AAV4JUL7</accession>
<organism evidence="1 2">
    <name type="scientific">Elysia marginata</name>
    <dbReference type="NCBI Taxonomy" id="1093978"/>
    <lineage>
        <taxon>Eukaryota</taxon>
        <taxon>Metazoa</taxon>
        <taxon>Spiralia</taxon>
        <taxon>Lophotrochozoa</taxon>
        <taxon>Mollusca</taxon>
        <taxon>Gastropoda</taxon>
        <taxon>Heterobranchia</taxon>
        <taxon>Euthyneura</taxon>
        <taxon>Panpulmonata</taxon>
        <taxon>Sacoglossa</taxon>
        <taxon>Placobranchoidea</taxon>
        <taxon>Plakobranchidae</taxon>
        <taxon>Elysia</taxon>
    </lineage>
</organism>
<keyword evidence="2" id="KW-1185">Reference proteome</keyword>
<reference evidence="1 2" key="1">
    <citation type="journal article" date="2021" name="Elife">
        <title>Chloroplast acquisition without the gene transfer in kleptoplastic sea slugs, Plakobranchus ocellatus.</title>
        <authorList>
            <person name="Maeda T."/>
            <person name="Takahashi S."/>
            <person name="Yoshida T."/>
            <person name="Shimamura S."/>
            <person name="Takaki Y."/>
            <person name="Nagai Y."/>
            <person name="Toyoda A."/>
            <person name="Suzuki Y."/>
            <person name="Arimoto A."/>
            <person name="Ishii H."/>
            <person name="Satoh N."/>
            <person name="Nishiyama T."/>
            <person name="Hasebe M."/>
            <person name="Maruyama T."/>
            <person name="Minagawa J."/>
            <person name="Obokata J."/>
            <person name="Shigenobu S."/>
        </authorList>
    </citation>
    <scope>NUCLEOTIDE SEQUENCE [LARGE SCALE GENOMIC DNA]</scope>
</reference>
<evidence type="ECO:0000313" key="2">
    <source>
        <dbReference type="Proteomes" id="UP000762676"/>
    </source>
</evidence>
<comment type="caution">
    <text evidence="1">The sequence shown here is derived from an EMBL/GenBank/DDBJ whole genome shotgun (WGS) entry which is preliminary data.</text>
</comment>
<proteinExistence type="predicted"/>